<evidence type="ECO:0000313" key="3">
    <source>
        <dbReference type="Proteomes" id="UP001224622"/>
    </source>
</evidence>
<evidence type="ECO:0000256" key="1">
    <source>
        <dbReference type="SAM" id="SignalP"/>
    </source>
</evidence>
<gene>
    <name evidence="2" type="ORF">RDT67_14490</name>
</gene>
<accession>A0AAJ1YC01</accession>
<dbReference type="Proteomes" id="UP001224622">
    <property type="component" value="Unassembled WGS sequence"/>
</dbReference>
<dbReference type="EMBL" id="JAVIGA010000014">
    <property type="protein sequence ID" value="MDQ9127638.1"/>
    <property type="molecule type" value="Genomic_DNA"/>
</dbReference>
<dbReference type="AlphaFoldDB" id="A0AAJ1YC01"/>
<protein>
    <submittedName>
        <fullName evidence="2">Uncharacterized protein</fullName>
    </submittedName>
</protein>
<evidence type="ECO:0000313" key="2">
    <source>
        <dbReference type="EMBL" id="MDQ9127638.1"/>
    </source>
</evidence>
<reference evidence="2" key="1">
    <citation type="submission" date="2023-08" db="EMBL/GenBank/DDBJ databases">
        <title>The Comparative Genomic Analysis of Yersiniaceae from Polar Regions.</title>
        <authorList>
            <person name="Goncharov A."/>
            <person name="Aslanov B."/>
            <person name="Kolodzhieva V."/>
            <person name="Azarov D."/>
            <person name="Mochov A."/>
            <person name="Lebedeva E."/>
        </authorList>
    </citation>
    <scope>NUCLEOTIDE SEQUENCE</scope>
    <source>
        <strain evidence="2">Vf</strain>
    </source>
</reference>
<name>A0AAJ1YC01_SERFO</name>
<sequence length="131" mass="14054">MKLIIIAVLACTSMSVSAECWLVSNLKGHSAYNTDGYIFNKNGITNGIFQVEITKDKADLRLVGDTLSGGGLQYIPASPVSMVGFFTEGNKSTIETWAITDDNKVMYSKVMSNPEALNSTSSFVGDVIGKC</sequence>
<feature type="signal peptide" evidence="1">
    <location>
        <begin position="1"/>
        <end position="18"/>
    </location>
</feature>
<dbReference type="RefSeq" id="WP_309047710.1">
    <property type="nucleotide sequence ID" value="NZ_JAVIGA010000014.1"/>
</dbReference>
<feature type="chain" id="PRO_5042544385" evidence="1">
    <location>
        <begin position="19"/>
        <end position="131"/>
    </location>
</feature>
<proteinExistence type="predicted"/>
<comment type="caution">
    <text evidence="2">The sequence shown here is derived from an EMBL/GenBank/DDBJ whole genome shotgun (WGS) entry which is preliminary data.</text>
</comment>
<keyword evidence="1" id="KW-0732">Signal</keyword>
<organism evidence="2 3">
    <name type="scientific">Serratia fonticola</name>
    <dbReference type="NCBI Taxonomy" id="47917"/>
    <lineage>
        <taxon>Bacteria</taxon>
        <taxon>Pseudomonadati</taxon>
        <taxon>Pseudomonadota</taxon>
        <taxon>Gammaproteobacteria</taxon>
        <taxon>Enterobacterales</taxon>
        <taxon>Yersiniaceae</taxon>
        <taxon>Serratia</taxon>
    </lineage>
</organism>